<dbReference type="AlphaFoldDB" id="A0A834J756"/>
<gene>
    <name evidence="1" type="ORF">HZH66_014038</name>
</gene>
<name>A0A834J756_VESVU</name>
<evidence type="ECO:0000313" key="1">
    <source>
        <dbReference type="EMBL" id="KAF7381644.1"/>
    </source>
</evidence>
<evidence type="ECO:0000313" key="2">
    <source>
        <dbReference type="Proteomes" id="UP000614350"/>
    </source>
</evidence>
<accession>A0A834J756</accession>
<dbReference type="EMBL" id="JACSEA010000020">
    <property type="protein sequence ID" value="KAF7381644.1"/>
    <property type="molecule type" value="Genomic_DNA"/>
</dbReference>
<keyword evidence="2" id="KW-1185">Reference proteome</keyword>
<comment type="caution">
    <text evidence="1">The sequence shown here is derived from an EMBL/GenBank/DDBJ whole genome shotgun (WGS) entry which is preliminary data.</text>
</comment>
<protein>
    <submittedName>
        <fullName evidence="1">Uncharacterized protein</fullName>
    </submittedName>
</protein>
<sequence length="74" mass="8770">MSECRRSGYERNMTRKPYIINRIVYFIPNSIDNWHGIIQQLIESRIIEEDTSEFSSTVVLVIISRIVHELSMIK</sequence>
<organism evidence="1 2">
    <name type="scientific">Vespula vulgaris</name>
    <name type="common">Yellow jacket</name>
    <name type="synonym">Wasp</name>
    <dbReference type="NCBI Taxonomy" id="7454"/>
    <lineage>
        <taxon>Eukaryota</taxon>
        <taxon>Metazoa</taxon>
        <taxon>Ecdysozoa</taxon>
        <taxon>Arthropoda</taxon>
        <taxon>Hexapoda</taxon>
        <taxon>Insecta</taxon>
        <taxon>Pterygota</taxon>
        <taxon>Neoptera</taxon>
        <taxon>Endopterygota</taxon>
        <taxon>Hymenoptera</taxon>
        <taxon>Apocrita</taxon>
        <taxon>Aculeata</taxon>
        <taxon>Vespoidea</taxon>
        <taxon>Vespidae</taxon>
        <taxon>Vespinae</taxon>
        <taxon>Vespula</taxon>
    </lineage>
</organism>
<dbReference type="Proteomes" id="UP000614350">
    <property type="component" value="Unassembled WGS sequence"/>
</dbReference>
<reference evidence="1" key="1">
    <citation type="journal article" date="2020" name="G3 (Bethesda)">
        <title>High-Quality Assemblies for Three Invasive Social Wasps from the &lt;i&gt;Vespula&lt;/i&gt; Genus.</title>
        <authorList>
            <person name="Harrop T.W.R."/>
            <person name="Guhlin J."/>
            <person name="McLaughlin G.M."/>
            <person name="Permina E."/>
            <person name="Stockwell P."/>
            <person name="Gilligan J."/>
            <person name="Le Lec M.F."/>
            <person name="Gruber M.A.M."/>
            <person name="Quinn O."/>
            <person name="Lovegrove M."/>
            <person name="Duncan E.J."/>
            <person name="Remnant E.J."/>
            <person name="Van Eeckhoven J."/>
            <person name="Graham B."/>
            <person name="Knapp R.A."/>
            <person name="Langford K.W."/>
            <person name="Kronenberg Z."/>
            <person name="Press M.O."/>
            <person name="Eacker S.M."/>
            <person name="Wilson-Rankin E.E."/>
            <person name="Purcell J."/>
            <person name="Lester P.J."/>
            <person name="Dearden P.K."/>
        </authorList>
    </citation>
    <scope>NUCLEOTIDE SEQUENCE</scope>
    <source>
        <strain evidence="1">Marl-1</strain>
    </source>
</reference>
<proteinExistence type="predicted"/>